<reference evidence="4" key="1">
    <citation type="submission" date="2023-04" db="EMBL/GenBank/DDBJ databases">
        <title>Phytophthora fragariaefolia NBRC 109709.</title>
        <authorList>
            <person name="Ichikawa N."/>
            <person name="Sato H."/>
            <person name="Tonouchi N."/>
        </authorList>
    </citation>
    <scope>NUCLEOTIDE SEQUENCE</scope>
    <source>
        <strain evidence="4">NBRC 109709</strain>
    </source>
</reference>
<comment type="caution">
    <text evidence="4">The sequence shown here is derived from an EMBL/GenBank/DDBJ whole genome shotgun (WGS) entry which is preliminary data.</text>
</comment>
<dbReference type="InterPro" id="IPR002347">
    <property type="entry name" value="SDR_fam"/>
</dbReference>
<evidence type="ECO:0000256" key="1">
    <source>
        <dbReference type="ARBA" id="ARBA00006484"/>
    </source>
</evidence>
<dbReference type="PRINTS" id="PR00081">
    <property type="entry name" value="GDHRDH"/>
</dbReference>
<dbReference type="Proteomes" id="UP001165121">
    <property type="component" value="Unassembled WGS sequence"/>
</dbReference>
<dbReference type="SUPFAM" id="SSF51735">
    <property type="entry name" value="NAD(P)-binding Rossmann-fold domains"/>
    <property type="match status" value="1"/>
</dbReference>
<dbReference type="PRINTS" id="PR00080">
    <property type="entry name" value="SDRFAMILY"/>
</dbReference>
<dbReference type="Pfam" id="PF00106">
    <property type="entry name" value="adh_short"/>
    <property type="match status" value="1"/>
</dbReference>
<dbReference type="AlphaFoldDB" id="A0A9W7D010"/>
<sequence>MCVQSTYSSNQRVVVLDRFGLTGSVCSMFLKGKIAVITGASMGIGAATARKFAQEGASMALIARSKDKLIKLAEELRSVPTCGSVVVYSVNLQDSNAVATAMTNAVKDLGGPVDVLINNAGLALGAPACFHDQSIADIMTMVQTNLSGVLYAAHAVLNQGGMAARKRGVILNVTSVTALEVPPFSGRLCITWLRRDRRAFRTRCRVGFDHQKYSQFMEGYEPLLSSDVADAISWVLEKPERITVKAIDVVPTAQRSLSVFDREWNSRNLK</sequence>
<dbReference type="EMBL" id="BSXT01002634">
    <property type="protein sequence ID" value="GMF49939.1"/>
    <property type="molecule type" value="Genomic_DNA"/>
</dbReference>
<evidence type="ECO:0000313" key="4">
    <source>
        <dbReference type="EMBL" id="GMF49939.1"/>
    </source>
</evidence>
<dbReference type="InterPro" id="IPR036291">
    <property type="entry name" value="NAD(P)-bd_dom_sf"/>
</dbReference>
<dbReference type="OrthoDB" id="1933717at2759"/>
<dbReference type="GO" id="GO:0016491">
    <property type="term" value="F:oxidoreductase activity"/>
    <property type="evidence" value="ECO:0007669"/>
    <property type="project" value="UniProtKB-KW"/>
</dbReference>
<dbReference type="PANTHER" id="PTHR42901:SF1">
    <property type="entry name" value="ALCOHOL DEHYDROGENASE"/>
    <property type="match status" value="1"/>
</dbReference>
<name>A0A9W7D010_9STRA</name>
<accession>A0A9W7D010</accession>
<evidence type="ECO:0000313" key="5">
    <source>
        <dbReference type="Proteomes" id="UP001165121"/>
    </source>
</evidence>
<dbReference type="Gene3D" id="3.40.50.720">
    <property type="entry name" value="NAD(P)-binding Rossmann-like Domain"/>
    <property type="match status" value="1"/>
</dbReference>
<evidence type="ECO:0000256" key="2">
    <source>
        <dbReference type="ARBA" id="ARBA00023002"/>
    </source>
</evidence>
<keyword evidence="2" id="KW-0560">Oxidoreductase</keyword>
<dbReference type="PANTHER" id="PTHR42901">
    <property type="entry name" value="ALCOHOL DEHYDROGENASE"/>
    <property type="match status" value="1"/>
</dbReference>
<proteinExistence type="inferred from homology"/>
<protein>
    <submittedName>
        <fullName evidence="4">Unnamed protein product</fullName>
    </submittedName>
</protein>
<evidence type="ECO:0000256" key="3">
    <source>
        <dbReference type="RuleBase" id="RU000363"/>
    </source>
</evidence>
<keyword evidence="5" id="KW-1185">Reference proteome</keyword>
<comment type="similarity">
    <text evidence="1 3">Belongs to the short-chain dehydrogenases/reductases (SDR) family.</text>
</comment>
<organism evidence="4 5">
    <name type="scientific">Phytophthora fragariaefolia</name>
    <dbReference type="NCBI Taxonomy" id="1490495"/>
    <lineage>
        <taxon>Eukaryota</taxon>
        <taxon>Sar</taxon>
        <taxon>Stramenopiles</taxon>
        <taxon>Oomycota</taxon>
        <taxon>Peronosporomycetes</taxon>
        <taxon>Peronosporales</taxon>
        <taxon>Peronosporaceae</taxon>
        <taxon>Phytophthora</taxon>
    </lineage>
</organism>
<gene>
    <name evidence="4" type="ORF">Pfra01_001979400</name>
</gene>